<feature type="domain" description="Asparagine synthetase" evidence="1">
    <location>
        <begin position="151"/>
        <end position="480"/>
    </location>
</feature>
<dbReference type="Proteomes" id="UP001211689">
    <property type="component" value="Unassembled WGS sequence"/>
</dbReference>
<dbReference type="RefSeq" id="WP_271471083.1">
    <property type="nucleotide sequence ID" value="NZ_JANEWF010000013.1"/>
</dbReference>
<evidence type="ECO:0000313" key="2">
    <source>
        <dbReference type="EMBL" id="MDA8484135.1"/>
    </source>
</evidence>
<dbReference type="EMBL" id="JANEWF010000013">
    <property type="protein sequence ID" value="MDA8484135.1"/>
    <property type="molecule type" value="Genomic_DNA"/>
</dbReference>
<dbReference type="InterPro" id="IPR014729">
    <property type="entry name" value="Rossmann-like_a/b/a_fold"/>
</dbReference>
<comment type="caution">
    <text evidence="2">The sequence shown here is derived from an EMBL/GenBank/DDBJ whole genome shotgun (WGS) entry which is preliminary data.</text>
</comment>
<keyword evidence="3" id="KW-1185">Reference proteome</keyword>
<dbReference type="SUPFAM" id="SSF52402">
    <property type="entry name" value="Adenine nucleotide alpha hydrolases-like"/>
    <property type="match status" value="1"/>
</dbReference>
<dbReference type="Pfam" id="PF00733">
    <property type="entry name" value="Asn_synthase"/>
    <property type="match status" value="1"/>
</dbReference>
<evidence type="ECO:0000313" key="3">
    <source>
        <dbReference type="Proteomes" id="UP001211689"/>
    </source>
</evidence>
<dbReference type="InterPro" id="IPR001962">
    <property type="entry name" value="Asn_synthase"/>
</dbReference>
<proteinExistence type="predicted"/>
<organism evidence="2 3">
    <name type="scientific">Metapseudomonas resinovorans</name>
    <name type="common">Pseudomonas resinovorans</name>
    <dbReference type="NCBI Taxonomy" id="53412"/>
    <lineage>
        <taxon>Bacteria</taxon>
        <taxon>Pseudomonadati</taxon>
        <taxon>Pseudomonadota</taxon>
        <taxon>Gammaproteobacteria</taxon>
        <taxon>Pseudomonadales</taxon>
        <taxon>Pseudomonadaceae</taxon>
        <taxon>Metapseudomonas</taxon>
    </lineage>
</organism>
<evidence type="ECO:0000259" key="1">
    <source>
        <dbReference type="Pfam" id="PF00733"/>
    </source>
</evidence>
<accession>A0ABT4Y6D1</accession>
<dbReference type="Gene3D" id="3.40.50.620">
    <property type="entry name" value="HUPs"/>
    <property type="match status" value="1"/>
</dbReference>
<reference evidence="2 3" key="1">
    <citation type="submission" date="2022-07" db="EMBL/GenBank/DDBJ databases">
        <title>Genome Analysis of Selected Gammaproteobacteria from Nigerian Food snails.</title>
        <authorList>
            <person name="Okafor A.C."/>
        </authorList>
    </citation>
    <scope>NUCLEOTIDE SEQUENCE [LARGE SCALE GENOMIC DNA]</scope>
    <source>
        <strain evidence="2 3">Awg 2</strain>
    </source>
</reference>
<sequence>MRLEIYNLRTTYITPAAQEKWSLIEFNKTAEKNKSTESTIAIHNDHISIENKITGTSEIYARISKDSIKISPHLLEVIDSNTRVSRQAILRYLNNRKALGDTIWEGVFTIGIGVLAKISKEPRIHFHEIPIPKTNGDPADRLTNIISARVKNQKVLIRFSGGLDSTSILTTCASVTETKNLLALTWFSKFDGASADLTNSTKIAKALNIEHHLIEIDEESLFQITATQSLPGYPTPALAFSKFLETLNDYSIRHFNGITPVILDGHGGDHIFLEYIDPFMLRSCVGRGFFRKIKEYCQLNATEFLKTTSKIIKGRDPENLNILHKRYRTGSWPRYFMTSPRSMRKNIIREALDEIGAPKMHQESKIFYPLLHPLMIGCALSYNLAELFNATNSRIPLRSSLSKKFGAELFNQACKGAVTSSFQKSLAIQRKHLTNLVTNGYCASNNLIDTEAFKETYETSARGINDINYELMKIIMLELLISHTHRRIGRRHENETIHT</sequence>
<gene>
    <name evidence="2" type="ORF">NNO07_13740</name>
</gene>
<name>A0ABT4Y6D1_METRE</name>
<protein>
    <submittedName>
        <fullName evidence="2">Asparagine synthase-related protein</fullName>
    </submittedName>
</protein>